<feature type="compositionally biased region" description="Basic and acidic residues" evidence="1">
    <location>
        <begin position="279"/>
        <end position="288"/>
    </location>
</feature>
<feature type="compositionally biased region" description="Pro residues" evidence="1">
    <location>
        <begin position="46"/>
        <end position="55"/>
    </location>
</feature>
<dbReference type="Proteomes" id="UP001385951">
    <property type="component" value="Unassembled WGS sequence"/>
</dbReference>
<feature type="compositionally biased region" description="Basic residues" evidence="1">
    <location>
        <begin position="488"/>
        <end position="501"/>
    </location>
</feature>
<name>A0AAW0GPW0_9APHY</name>
<feature type="compositionally biased region" description="Basic residues" evidence="1">
    <location>
        <begin position="344"/>
        <end position="355"/>
    </location>
</feature>
<dbReference type="EMBL" id="JASBNA010000002">
    <property type="protein sequence ID" value="KAK7694751.1"/>
    <property type="molecule type" value="Genomic_DNA"/>
</dbReference>
<feature type="compositionally biased region" description="Basic residues" evidence="1">
    <location>
        <begin position="132"/>
        <end position="143"/>
    </location>
</feature>
<proteinExistence type="predicted"/>
<accession>A0AAW0GPW0</accession>
<feature type="compositionally biased region" description="Polar residues" evidence="1">
    <location>
        <begin position="427"/>
        <end position="438"/>
    </location>
</feature>
<keyword evidence="3" id="KW-1185">Reference proteome</keyword>
<feature type="compositionally biased region" description="Polar residues" evidence="1">
    <location>
        <begin position="14"/>
        <end position="29"/>
    </location>
</feature>
<gene>
    <name evidence="2" type="ORF">QCA50_001939</name>
</gene>
<dbReference type="PANTHER" id="PTHR28307">
    <property type="entry name" value="PROTEIN PAL1"/>
    <property type="match status" value="1"/>
</dbReference>
<dbReference type="InterPro" id="IPR013226">
    <property type="entry name" value="Pal1"/>
</dbReference>
<sequence length="501" mass="53284">MALAKQSRRHRSSSDPFSDPTTISYSSYGVPTLAKNPPAQSRRTAPTPPPKPPKTAPGRYQPSPMASKDDPANAIQEVVTVRRVDQAPRTRTGHSQPQAASSNSRSAPGQPRRSLSQDSGVPPMTTSDKAKAAHRKPPTKRGSSHADVIDRLDFSGVGPMFHHDGPFDACAPSRNRHRTKAPMLAWSAEHEEDKRALAHAREIPPSSYASPYPSPGVYVPYEAPKKKRDAIAEAWGIHEPEPYEDFSAGGGGGYSTHSGADYGSAAPPSRSSNGAAPRKSKDAREAREQYQQYLNEGATPQLRRQQTKRTALPPPQPIFVPEGDIDVNPANAGSSPPSSPGAPKRSRSIMHRIRKMRDAPNVPVGYGDFGNGDNAGGYERDPSPSSSAENSAATTSQAHGPGSRPTHRTQNSFLGRLGRGANGASKEGTSPTSETSDNFVYVENQGAPREKEKSLPATPGVKGGTPPGEYNGDYFSSPSGGGLGRKTSLLKKMKGVVKGAK</sequence>
<protein>
    <submittedName>
        <fullName evidence="2">Uncharacterized protein</fullName>
    </submittedName>
</protein>
<reference evidence="2 3" key="1">
    <citation type="submission" date="2022-09" db="EMBL/GenBank/DDBJ databases">
        <authorList>
            <person name="Palmer J.M."/>
        </authorList>
    </citation>
    <scope>NUCLEOTIDE SEQUENCE [LARGE SCALE GENOMIC DNA]</scope>
    <source>
        <strain evidence="2 3">DSM 7382</strain>
    </source>
</reference>
<dbReference type="Pfam" id="PF08316">
    <property type="entry name" value="Pal1"/>
    <property type="match status" value="1"/>
</dbReference>
<organism evidence="2 3">
    <name type="scientific">Cerrena zonata</name>
    <dbReference type="NCBI Taxonomy" id="2478898"/>
    <lineage>
        <taxon>Eukaryota</taxon>
        <taxon>Fungi</taxon>
        <taxon>Dikarya</taxon>
        <taxon>Basidiomycota</taxon>
        <taxon>Agaricomycotina</taxon>
        <taxon>Agaricomycetes</taxon>
        <taxon>Polyporales</taxon>
        <taxon>Cerrenaceae</taxon>
        <taxon>Cerrena</taxon>
    </lineage>
</organism>
<evidence type="ECO:0000313" key="3">
    <source>
        <dbReference type="Proteomes" id="UP001385951"/>
    </source>
</evidence>
<dbReference type="AlphaFoldDB" id="A0AAW0GPW0"/>
<comment type="caution">
    <text evidence="2">The sequence shown here is derived from an EMBL/GenBank/DDBJ whole genome shotgun (WGS) entry which is preliminary data.</text>
</comment>
<feature type="compositionally biased region" description="Basic residues" evidence="1">
    <location>
        <begin position="1"/>
        <end position="11"/>
    </location>
</feature>
<dbReference type="GO" id="GO:0005737">
    <property type="term" value="C:cytoplasm"/>
    <property type="evidence" value="ECO:0007669"/>
    <property type="project" value="TreeGrafter"/>
</dbReference>
<dbReference type="PANTHER" id="PTHR28307:SF2">
    <property type="entry name" value="PROTEIN PAL1"/>
    <property type="match status" value="1"/>
</dbReference>
<feature type="region of interest" description="Disordered" evidence="1">
    <location>
        <begin position="241"/>
        <end position="501"/>
    </location>
</feature>
<feature type="compositionally biased region" description="Polar residues" evidence="1">
    <location>
        <begin position="93"/>
        <end position="127"/>
    </location>
</feature>
<evidence type="ECO:0000256" key="1">
    <source>
        <dbReference type="SAM" id="MobiDB-lite"/>
    </source>
</evidence>
<evidence type="ECO:0000313" key="2">
    <source>
        <dbReference type="EMBL" id="KAK7694751.1"/>
    </source>
</evidence>
<feature type="region of interest" description="Disordered" evidence="1">
    <location>
        <begin position="1"/>
        <end position="157"/>
    </location>
</feature>
<feature type="compositionally biased region" description="Low complexity" evidence="1">
    <location>
        <begin position="383"/>
        <end position="398"/>
    </location>
</feature>